<dbReference type="STRING" id="7102.A0A2A4JNM5"/>
<dbReference type="EMBL" id="NWSH01000898">
    <property type="protein sequence ID" value="PCG73637.1"/>
    <property type="molecule type" value="Genomic_DNA"/>
</dbReference>
<gene>
    <name evidence="1" type="ORF">B5V51_14584</name>
</gene>
<dbReference type="AlphaFoldDB" id="A0A2A4JNM5"/>
<comment type="caution">
    <text evidence="1">The sequence shown here is derived from an EMBL/GenBank/DDBJ whole genome shotgun (WGS) entry which is preliminary data.</text>
</comment>
<organism evidence="1">
    <name type="scientific">Heliothis virescens</name>
    <name type="common">Tobacco budworm moth</name>
    <dbReference type="NCBI Taxonomy" id="7102"/>
    <lineage>
        <taxon>Eukaryota</taxon>
        <taxon>Metazoa</taxon>
        <taxon>Ecdysozoa</taxon>
        <taxon>Arthropoda</taxon>
        <taxon>Hexapoda</taxon>
        <taxon>Insecta</taxon>
        <taxon>Pterygota</taxon>
        <taxon>Neoptera</taxon>
        <taxon>Endopterygota</taxon>
        <taxon>Lepidoptera</taxon>
        <taxon>Glossata</taxon>
        <taxon>Ditrysia</taxon>
        <taxon>Noctuoidea</taxon>
        <taxon>Noctuidae</taxon>
        <taxon>Heliothinae</taxon>
        <taxon>Heliothis</taxon>
    </lineage>
</organism>
<sequence>MAVPAACGRQTRGVCHPNGNRPQDGGIVLRAPLLVELIGSIEHFNAEKQYFRDYSERMEQFFIVNMVEDTMKVPMLTTLIGPETYNVLKNLVAPDAPATKTYAQQIEILAGRYEFYKCKQREGQSVNEFVKRKAAPCNFGKFLNEALRHRLVCGLSRKPLIKKLLTVGDSLSFEEAVKITIAYESAEKKTRNILPEISEQIFQKQGPVQRCSTFKT</sequence>
<name>A0A2A4JNM5_HELVI</name>
<dbReference type="PANTHER" id="PTHR33198:SF19">
    <property type="entry name" value="CCHC-TYPE DOMAIN-CONTAINING PROTEIN"/>
    <property type="match status" value="1"/>
</dbReference>
<protein>
    <submittedName>
        <fullName evidence="1">Uncharacterized protein</fullName>
    </submittedName>
</protein>
<accession>A0A2A4JNM5</accession>
<dbReference type="PANTHER" id="PTHR33198">
    <property type="entry name" value="ANK_REP_REGION DOMAIN-CONTAINING PROTEIN-RELATED"/>
    <property type="match status" value="1"/>
</dbReference>
<reference evidence="1" key="1">
    <citation type="submission" date="2017-09" db="EMBL/GenBank/DDBJ databases">
        <title>Contemporary evolution of a Lepidopteran species, Heliothis virescens, in response to modern agricultural practices.</title>
        <authorList>
            <person name="Fritz M.L."/>
            <person name="Deyonke A.M."/>
            <person name="Papanicolaou A."/>
            <person name="Micinski S."/>
            <person name="Westbrook J."/>
            <person name="Gould F."/>
        </authorList>
    </citation>
    <scope>NUCLEOTIDE SEQUENCE [LARGE SCALE GENOMIC DNA]</scope>
    <source>
        <strain evidence="1">HvINT-</strain>
        <tissue evidence="1">Whole body</tissue>
    </source>
</reference>
<evidence type="ECO:0000313" key="1">
    <source>
        <dbReference type="EMBL" id="PCG73637.1"/>
    </source>
</evidence>
<proteinExistence type="predicted"/>